<keyword evidence="2" id="KW-0547">Nucleotide-binding</keyword>
<comment type="subcellular location">
    <subcellularLocation>
        <location evidence="1">Membrane</location>
    </subcellularLocation>
</comment>
<dbReference type="OrthoDB" id="9984778at2759"/>
<dbReference type="PANTHER" id="PTHR10465">
    <property type="entry name" value="TRANSMEMBRANE GTPASE FZO1"/>
    <property type="match status" value="1"/>
</dbReference>
<comment type="caution">
    <text evidence="8">The sequence shown here is derived from an EMBL/GenBank/DDBJ whole genome shotgun (WGS) entry which is preliminary data.</text>
</comment>
<reference evidence="8" key="1">
    <citation type="submission" date="2021-06" db="EMBL/GenBank/DDBJ databases">
        <authorList>
            <person name="Kallberg Y."/>
            <person name="Tangrot J."/>
            <person name="Rosling A."/>
        </authorList>
    </citation>
    <scope>NUCLEOTIDE SEQUENCE</scope>
    <source>
        <strain evidence="8">FL130A</strain>
    </source>
</reference>
<dbReference type="GO" id="GO:0005525">
    <property type="term" value="F:GTP binding"/>
    <property type="evidence" value="ECO:0007669"/>
    <property type="project" value="UniProtKB-KW"/>
</dbReference>
<keyword evidence="7" id="KW-0812">Transmembrane</keyword>
<dbReference type="EMBL" id="CAJVPS010026342">
    <property type="protein sequence ID" value="CAG8721232.1"/>
    <property type="molecule type" value="Genomic_DNA"/>
</dbReference>
<evidence type="ECO:0000256" key="5">
    <source>
        <dbReference type="ARBA" id="ARBA00023136"/>
    </source>
</evidence>
<evidence type="ECO:0000256" key="3">
    <source>
        <dbReference type="ARBA" id="ARBA00022801"/>
    </source>
</evidence>
<feature type="non-terminal residue" evidence="8">
    <location>
        <position position="1"/>
    </location>
</feature>
<feature type="non-terminal residue" evidence="8">
    <location>
        <position position="452"/>
    </location>
</feature>
<keyword evidence="6" id="KW-0175">Coiled coil</keyword>
<keyword evidence="9" id="KW-1185">Reference proteome</keyword>
<feature type="coiled-coil region" evidence="6">
    <location>
        <begin position="392"/>
        <end position="420"/>
    </location>
</feature>
<dbReference type="InterPro" id="IPR027094">
    <property type="entry name" value="Mitofusin_fam"/>
</dbReference>
<evidence type="ECO:0000313" key="8">
    <source>
        <dbReference type="EMBL" id="CAG8721232.1"/>
    </source>
</evidence>
<evidence type="ECO:0000256" key="7">
    <source>
        <dbReference type="SAM" id="Phobius"/>
    </source>
</evidence>
<evidence type="ECO:0000256" key="2">
    <source>
        <dbReference type="ARBA" id="ARBA00022741"/>
    </source>
</evidence>
<evidence type="ECO:0000256" key="1">
    <source>
        <dbReference type="ARBA" id="ARBA00004370"/>
    </source>
</evidence>
<dbReference type="Proteomes" id="UP000789508">
    <property type="component" value="Unassembled WGS sequence"/>
</dbReference>
<name>A0A9N9I4L1_9GLOM</name>
<evidence type="ECO:0000256" key="6">
    <source>
        <dbReference type="SAM" id="Coils"/>
    </source>
</evidence>
<dbReference type="GO" id="GO:0005741">
    <property type="term" value="C:mitochondrial outer membrane"/>
    <property type="evidence" value="ECO:0007669"/>
    <property type="project" value="TreeGrafter"/>
</dbReference>
<dbReference type="AlphaFoldDB" id="A0A9N9I4L1"/>
<feature type="transmembrane region" description="Helical" evidence="7">
    <location>
        <begin position="287"/>
        <end position="308"/>
    </location>
</feature>
<gene>
    <name evidence="8" type="ORF">ALEPTO_LOCUS12270</name>
</gene>
<keyword evidence="5 7" id="KW-0472">Membrane</keyword>
<dbReference type="GO" id="GO:0051646">
    <property type="term" value="P:mitochondrion localization"/>
    <property type="evidence" value="ECO:0007669"/>
    <property type="project" value="TreeGrafter"/>
</dbReference>
<dbReference type="GO" id="GO:0003924">
    <property type="term" value="F:GTPase activity"/>
    <property type="evidence" value="ECO:0007669"/>
    <property type="project" value="InterPro"/>
</dbReference>
<dbReference type="PANTHER" id="PTHR10465:SF0">
    <property type="entry name" value="SARCALUMENIN"/>
    <property type="match status" value="1"/>
</dbReference>
<dbReference type="GO" id="GO:0008053">
    <property type="term" value="P:mitochondrial fusion"/>
    <property type="evidence" value="ECO:0007669"/>
    <property type="project" value="TreeGrafter"/>
</dbReference>
<evidence type="ECO:0000256" key="4">
    <source>
        <dbReference type="ARBA" id="ARBA00023134"/>
    </source>
</evidence>
<keyword evidence="7" id="KW-1133">Transmembrane helix</keyword>
<proteinExistence type="predicted"/>
<protein>
    <submittedName>
        <fullName evidence="8">3580_t:CDS:1</fullName>
    </submittedName>
</protein>
<feature type="transmembrane region" description="Helical" evidence="7">
    <location>
        <begin position="328"/>
        <end position="345"/>
    </location>
</feature>
<evidence type="ECO:0000313" key="9">
    <source>
        <dbReference type="Proteomes" id="UP000789508"/>
    </source>
</evidence>
<keyword evidence="3" id="KW-0378">Hydrolase</keyword>
<organism evidence="8 9">
    <name type="scientific">Ambispora leptoticha</name>
    <dbReference type="NCBI Taxonomy" id="144679"/>
    <lineage>
        <taxon>Eukaryota</taxon>
        <taxon>Fungi</taxon>
        <taxon>Fungi incertae sedis</taxon>
        <taxon>Mucoromycota</taxon>
        <taxon>Glomeromycotina</taxon>
        <taxon>Glomeromycetes</taxon>
        <taxon>Archaeosporales</taxon>
        <taxon>Ambisporaceae</taxon>
        <taxon>Ambispora</taxon>
    </lineage>
</organism>
<keyword evidence="4" id="KW-0342">GTP-binding</keyword>
<sequence length="452" mass="52241">ANQFLWNASNEKAYLFIVVNKFDEIKNKEKCRRMILEQIKQISPRTFEYHDDLVHFVSANAINVDGNPPHTNRIPEVDHLEESLRTFVLKKRSKSKLAPARHYLHNLLYDIGVLAEFNRELAAIEYDQLTRELEEGEPAFRKLQRDGSRVVEEAERLCESTCQSIRKTIKDQLSSVIDDIHKVDENCEYHGLLYMWNYAMELRDGMLQKIQNELSKCELIAKQEVSTCIEKIQEMPVQNLVIDPIDAKLDKYFTNRNNNPIQIHIDPSDFFDLNLGLDLNHRMNEHVGMLGISSGALVMFGGKFLGYNVMSNLFKISNVVGFNNMRKLALPLIGLAGFGFLVYIVSDARHAISRNVARKVRSQLTQSNYAECQAHRISYHGRKATRRLINHLRDCFRRAIDAEEQKRKEQREKAKVSDEAKFYFSGVFSKAEEMSKVLEVLDIDVVEDEILA</sequence>
<accession>A0A9N9I4L1</accession>